<evidence type="ECO:0000313" key="3">
    <source>
        <dbReference type="Proteomes" id="UP000282613"/>
    </source>
</evidence>
<gene>
    <name evidence="2" type="ORF">TASK_LOCUS9758</name>
</gene>
<feature type="chain" id="PRO_5043132873" evidence="1">
    <location>
        <begin position="18"/>
        <end position="180"/>
    </location>
</feature>
<proteinExistence type="predicted"/>
<accession>A0A0R3WFW4</accession>
<protein>
    <submittedName>
        <fullName evidence="4">Secreted protein</fullName>
    </submittedName>
</protein>
<keyword evidence="3" id="KW-1185">Reference proteome</keyword>
<dbReference type="WBParaSite" id="TASK_0000975701-mRNA-1">
    <property type="protein sequence ID" value="TASK_0000975701-mRNA-1"/>
    <property type="gene ID" value="TASK_0000975701"/>
</dbReference>
<reference evidence="2 3" key="2">
    <citation type="submission" date="2018-11" db="EMBL/GenBank/DDBJ databases">
        <authorList>
            <consortium name="Pathogen Informatics"/>
        </authorList>
    </citation>
    <scope>NUCLEOTIDE SEQUENCE [LARGE SCALE GENOMIC DNA]</scope>
</reference>
<keyword evidence="1" id="KW-0732">Signal</keyword>
<sequence>MLIRLSLVSLHFCVGSGRHCGYYVEKRKVPAFSHISANAIHMQEKEGVNGERDVYIEKGERKAKGRLKKRVEEEERMEDRRTEEVKTICQGSIQPIYWSRRHGKGSVAPKLTAKQRRCVAGVGGENELPTTYCSCPPESTTFYPSSPLPSFATGNVPFFFTFFSVSPLLFLLLPPSFLPE</sequence>
<evidence type="ECO:0000256" key="1">
    <source>
        <dbReference type="SAM" id="SignalP"/>
    </source>
</evidence>
<dbReference type="Proteomes" id="UP000282613">
    <property type="component" value="Unassembled WGS sequence"/>
</dbReference>
<organism evidence="4">
    <name type="scientific">Taenia asiatica</name>
    <name type="common">Asian tapeworm</name>
    <dbReference type="NCBI Taxonomy" id="60517"/>
    <lineage>
        <taxon>Eukaryota</taxon>
        <taxon>Metazoa</taxon>
        <taxon>Spiralia</taxon>
        <taxon>Lophotrochozoa</taxon>
        <taxon>Platyhelminthes</taxon>
        <taxon>Cestoda</taxon>
        <taxon>Eucestoda</taxon>
        <taxon>Cyclophyllidea</taxon>
        <taxon>Taeniidae</taxon>
        <taxon>Taenia</taxon>
    </lineage>
</organism>
<dbReference type="EMBL" id="UYRS01019438">
    <property type="protein sequence ID" value="VDK45306.1"/>
    <property type="molecule type" value="Genomic_DNA"/>
</dbReference>
<dbReference type="AlphaFoldDB" id="A0A0R3WFW4"/>
<feature type="signal peptide" evidence="1">
    <location>
        <begin position="1"/>
        <end position="17"/>
    </location>
</feature>
<name>A0A0R3WFW4_TAEAS</name>
<evidence type="ECO:0000313" key="4">
    <source>
        <dbReference type="WBParaSite" id="TASK_0000975701-mRNA-1"/>
    </source>
</evidence>
<evidence type="ECO:0000313" key="2">
    <source>
        <dbReference type="EMBL" id="VDK45306.1"/>
    </source>
</evidence>
<reference evidence="4" key="1">
    <citation type="submission" date="2017-02" db="UniProtKB">
        <authorList>
            <consortium name="WormBaseParasite"/>
        </authorList>
    </citation>
    <scope>IDENTIFICATION</scope>
</reference>